<dbReference type="InterPro" id="IPR036457">
    <property type="entry name" value="PPM-type-like_dom_sf"/>
</dbReference>
<dbReference type="AlphaFoldDB" id="A0A8T9MY12"/>
<dbReference type="KEGG" id="ckh:LVJ77_02020"/>
<dbReference type="PROSITE" id="PS51746">
    <property type="entry name" value="PPM_2"/>
    <property type="match status" value="1"/>
</dbReference>
<feature type="compositionally biased region" description="Low complexity" evidence="1">
    <location>
        <begin position="323"/>
        <end position="340"/>
    </location>
</feature>
<dbReference type="CDD" id="cd00143">
    <property type="entry name" value="PP2Cc"/>
    <property type="match status" value="1"/>
</dbReference>
<dbReference type="Proteomes" id="UP000831534">
    <property type="component" value="Chromosome"/>
</dbReference>
<gene>
    <name evidence="4" type="ORF">LVJ77_02020</name>
</gene>
<dbReference type="RefSeq" id="WP_051255511.1">
    <property type="nucleotide sequence ID" value="NZ_CP091521.1"/>
</dbReference>
<evidence type="ECO:0000259" key="3">
    <source>
        <dbReference type="PROSITE" id="PS51746"/>
    </source>
</evidence>
<evidence type="ECO:0000313" key="4">
    <source>
        <dbReference type="EMBL" id="UOP05092.1"/>
    </source>
</evidence>
<protein>
    <submittedName>
        <fullName evidence="4">PP2C family protein-serine/threonine phosphatase</fullName>
        <ecNumber evidence="4">3.1.3.16</ecNumber>
    </submittedName>
</protein>
<reference evidence="4" key="2">
    <citation type="submission" date="2024-09" db="EMBL/GenBank/DDBJ databases">
        <authorList>
            <person name="Veyrier F.J."/>
        </authorList>
    </citation>
    <scope>NUCLEOTIDE SEQUENCE</scope>
    <source>
        <strain evidence="4">17694</strain>
    </source>
</reference>
<keyword evidence="5" id="KW-1185">Reference proteome</keyword>
<dbReference type="GO" id="GO:0004722">
    <property type="term" value="F:protein serine/threonine phosphatase activity"/>
    <property type="evidence" value="ECO:0007669"/>
    <property type="project" value="UniProtKB-EC"/>
</dbReference>
<sequence length="381" mass="39306">MLPPFFTEKQTQGARDEQQDCVRNLIVGEHTTLHILADGMGGHRNGSLAAETAAKAFSDHVEAHGASAQPEALLKQALYAANNAIARIITVRPETEGMGTTLLALLLNRQSGAYSFVSVGDSPLYVFDDASGLRRINANHAFAADLEKLVRAGQISREEAEQHPSRHAITSAVMGRDIPRIDLQSGMLLPDALLLMASDGLQTLNDAPEGEMAALLERYAADLDDCGTKLLAAVRDKDKPGQDNASLILIRRPPAVRTVANPITRNNKKRGSTAARAQRAAAAQPEKNAVSWVPVLAGMALAAVVVAGVLLFLFAAEKGGSAQPNAAPPAAASAVSAPLPASAPPPAPTASAPASAAAVPLAGSEASAPAAASAVSASQTD</sequence>
<evidence type="ECO:0000256" key="1">
    <source>
        <dbReference type="SAM" id="MobiDB-lite"/>
    </source>
</evidence>
<dbReference type="InterPro" id="IPR001932">
    <property type="entry name" value="PPM-type_phosphatase-like_dom"/>
</dbReference>
<feature type="region of interest" description="Disordered" evidence="1">
    <location>
        <begin position="260"/>
        <end position="283"/>
    </location>
</feature>
<dbReference type="Pfam" id="PF13672">
    <property type="entry name" value="PP2C_2"/>
    <property type="match status" value="1"/>
</dbReference>
<dbReference type="SUPFAM" id="SSF81606">
    <property type="entry name" value="PP2C-like"/>
    <property type="match status" value="1"/>
</dbReference>
<feature type="compositionally biased region" description="Low complexity" evidence="1">
    <location>
        <begin position="274"/>
        <end position="283"/>
    </location>
</feature>
<keyword evidence="2" id="KW-1133">Transmembrane helix</keyword>
<feature type="domain" description="PPM-type phosphatase" evidence="3">
    <location>
        <begin position="5"/>
        <end position="252"/>
    </location>
</feature>
<keyword evidence="4" id="KW-0378">Hydrolase</keyword>
<name>A0A8T9MY12_9NEIS</name>
<evidence type="ECO:0000256" key="2">
    <source>
        <dbReference type="SAM" id="Phobius"/>
    </source>
</evidence>
<evidence type="ECO:0000313" key="5">
    <source>
        <dbReference type="Proteomes" id="UP000831534"/>
    </source>
</evidence>
<organism evidence="4 5">
    <name type="scientific">Conchiformibius kuhniae</name>
    <dbReference type="NCBI Taxonomy" id="211502"/>
    <lineage>
        <taxon>Bacteria</taxon>
        <taxon>Pseudomonadati</taxon>
        <taxon>Pseudomonadota</taxon>
        <taxon>Betaproteobacteria</taxon>
        <taxon>Neisseriales</taxon>
        <taxon>Neisseriaceae</taxon>
        <taxon>Conchiformibius</taxon>
    </lineage>
</organism>
<dbReference type="EMBL" id="CP091521">
    <property type="protein sequence ID" value="UOP05092.1"/>
    <property type="molecule type" value="Genomic_DNA"/>
</dbReference>
<dbReference type="SMART" id="SM00332">
    <property type="entry name" value="PP2Cc"/>
    <property type="match status" value="1"/>
</dbReference>
<keyword evidence="2" id="KW-0472">Membrane</keyword>
<feature type="compositionally biased region" description="Low complexity" evidence="1">
    <location>
        <begin position="349"/>
        <end position="358"/>
    </location>
</feature>
<accession>A0A8T9MY12</accession>
<feature type="region of interest" description="Disordered" evidence="1">
    <location>
        <begin position="323"/>
        <end position="358"/>
    </location>
</feature>
<keyword evidence="2" id="KW-0812">Transmembrane</keyword>
<dbReference type="EC" id="3.1.3.16" evidence="4"/>
<feature type="transmembrane region" description="Helical" evidence="2">
    <location>
        <begin position="292"/>
        <end position="315"/>
    </location>
</feature>
<proteinExistence type="predicted"/>
<reference evidence="4" key="1">
    <citation type="journal article" date="2022" name="Res Sq">
        <title>Evolution of multicellular longitudinally dividing oral cavity symbionts (Neisseriaceae).</title>
        <authorList>
            <person name="Nyongesa S."/>
            <person name="Weber P."/>
            <person name="Bernet E."/>
            <person name="Pullido F."/>
            <person name="Nieckarz M."/>
            <person name="Delaby M."/>
            <person name="Nieves C."/>
            <person name="Viehboeck T."/>
            <person name="Krause N."/>
            <person name="Rivera-Millot A."/>
            <person name="Nakamura A."/>
            <person name="Vischer N."/>
            <person name="VanNieuwenhze M."/>
            <person name="Brun Y."/>
            <person name="Cava F."/>
            <person name="Bulgheresi S."/>
            <person name="Veyrier F."/>
        </authorList>
    </citation>
    <scope>NUCLEOTIDE SEQUENCE</scope>
    <source>
        <strain evidence="4">17694</strain>
    </source>
</reference>
<dbReference type="Gene3D" id="3.60.40.10">
    <property type="entry name" value="PPM-type phosphatase domain"/>
    <property type="match status" value="1"/>
</dbReference>
<dbReference type="SMART" id="SM00331">
    <property type="entry name" value="PP2C_SIG"/>
    <property type="match status" value="1"/>
</dbReference>